<accession>A0ABV4BS90</accession>
<dbReference type="PIRSF" id="PIRSF036458">
    <property type="entry name" value="Butyrate_kin"/>
    <property type="match status" value="1"/>
</dbReference>
<gene>
    <name evidence="9 11" type="primary">buk</name>
    <name evidence="11" type="ORF">AB8U03_15875</name>
</gene>
<evidence type="ECO:0000313" key="12">
    <source>
        <dbReference type="Proteomes" id="UP001564657"/>
    </source>
</evidence>
<dbReference type="PROSITE" id="PS01076">
    <property type="entry name" value="ACETATE_KINASE_2"/>
    <property type="match status" value="1"/>
</dbReference>
<reference evidence="11 12" key="1">
    <citation type="submission" date="2024-08" db="EMBL/GenBank/DDBJ databases">
        <title>Clostridium lapicellarii sp. nov., and Clostridium renhuaiense sp. nov., two species isolated from the mud in a fermentation cellar used for producing sauce-flavour Chinese liquors.</title>
        <authorList>
            <person name="Yang F."/>
            <person name="Wang H."/>
            <person name="Chen L.Q."/>
            <person name="Zhou N."/>
            <person name="Lu J.J."/>
            <person name="Pu X.X."/>
            <person name="Wan B."/>
            <person name="Wang L."/>
            <person name="Liu S.J."/>
        </authorList>
    </citation>
    <scope>NUCLEOTIDE SEQUENCE [LARGE SCALE GENOMIC DNA]</scope>
    <source>
        <strain evidence="11 12">MT-5</strain>
    </source>
</reference>
<dbReference type="InterPro" id="IPR011245">
    <property type="entry name" value="Butyrate_kin"/>
</dbReference>
<dbReference type="Gene3D" id="3.30.420.40">
    <property type="match status" value="2"/>
</dbReference>
<dbReference type="RefSeq" id="WP_369705542.1">
    <property type="nucleotide sequence ID" value="NZ_JBGEWD010000022.1"/>
</dbReference>
<dbReference type="InterPro" id="IPR023865">
    <property type="entry name" value="Aliphatic_acid_kinase_CS"/>
</dbReference>
<comment type="subcellular location">
    <subcellularLocation>
        <location evidence="1 9">Cytoplasm</location>
    </subcellularLocation>
</comment>
<protein>
    <recommendedName>
        <fullName evidence="9">Probable butyrate kinase</fullName>
        <shortName evidence="9">BK</shortName>
        <ecNumber evidence="9">2.7.2.7</ecNumber>
    </recommendedName>
    <alternativeName>
        <fullName evidence="9">Branched-chain carboxylic acid kinase</fullName>
    </alternativeName>
</protein>
<evidence type="ECO:0000256" key="2">
    <source>
        <dbReference type="ARBA" id="ARBA00008748"/>
    </source>
</evidence>
<dbReference type="InterPro" id="IPR000890">
    <property type="entry name" value="Aliphatic_acid_kin_short-chain"/>
</dbReference>
<evidence type="ECO:0000256" key="6">
    <source>
        <dbReference type="ARBA" id="ARBA00022777"/>
    </source>
</evidence>
<evidence type="ECO:0000256" key="4">
    <source>
        <dbReference type="ARBA" id="ARBA00022679"/>
    </source>
</evidence>
<dbReference type="SUPFAM" id="SSF53067">
    <property type="entry name" value="Actin-like ATPase domain"/>
    <property type="match status" value="2"/>
</dbReference>
<name>A0ABV4BS90_9CLOT</name>
<keyword evidence="7 9" id="KW-0067">ATP-binding</keyword>
<keyword evidence="6 9" id="KW-0418">Kinase</keyword>
<keyword evidence="12" id="KW-1185">Reference proteome</keyword>
<comment type="caution">
    <text evidence="11">The sequence shown here is derived from an EMBL/GenBank/DDBJ whole genome shotgun (WGS) entry which is preliminary data.</text>
</comment>
<keyword evidence="5 9" id="KW-0547">Nucleotide-binding</keyword>
<evidence type="ECO:0000256" key="3">
    <source>
        <dbReference type="ARBA" id="ARBA00022490"/>
    </source>
</evidence>
<evidence type="ECO:0000256" key="9">
    <source>
        <dbReference type="HAMAP-Rule" id="MF_00542"/>
    </source>
</evidence>
<evidence type="ECO:0000313" key="11">
    <source>
        <dbReference type="EMBL" id="MEY8001649.1"/>
    </source>
</evidence>
<dbReference type="InterPro" id="IPR043129">
    <property type="entry name" value="ATPase_NBD"/>
</dbReference>
<dbReference type="Pfam" id="PF00871">
    <property type="entry name" value="Acetate_kinase"/>
    <property type="match status" value="1"/>
</dbReference>
<organism evidence="11 12">
    <name type="scientific">Clostridium moutaii</name>
    <dbReference type="NCBI Taxonomy" id="3240932"/>
    <lineage>
        <taxon>Bacteria</taxon>
        <taxon>Bacillati</taxon>
        <taxon>Bacillota</taxon>
        <taxon>Clostridia</taxon>
        <taxon>Eubacteriales</taxon>
        <taxon>Clostridiaceae</taxon>
        <taxon>Clostridium</taxon>
    </lineage>
</organism>
<keyword evidence="4 9" id="KW-0808">Transferase</keyword>
<keyword evidence="3 9" id="KW-0963">Cytoplasm</keyword>
<dbReference type="GO" id="GO:0047761">
    <property type="term" value="F:butyrate kinase activity"/>
    <property type="evidence" value="ECO:0007669"/>
    <property type="project" value="UniProtKB-EC"/>
</dbReference>
<dbReference type="PANTHER" id="PTHR21060:SF3">
    <property type="entry name" value="BUTYRATE KINASE 2-RELATED"/>
    <property type="match status" value="1"/>
</dbReference>
<proteinExistence type="inferred from homology"/>
<sequence length="355" mass="38345">MLCRILVIDPGSTSTKICVYEDEKEIMKETVMYSSTQISKYDRIYDQFQFRKEDVLNALKRKGVDLNTLSAVVGRGGLLKLGETEIYRVNKAMIEDLKAGIQGEHASNLAGIIADNIAAPLNIPAFIVNSVTIDELDDIARISGMPEITRKSKFHALNQKAVAKKYAASIGKNYADLNLIVAHMGGGVSVGAHKKGRVVDVNNALDGDGPFTPERAGGVPVGDLVKLCYSGKYSYHKIKKMISGEGGFVAYLGTNDFRELEMRANAGDEKAKVILDAFILQVSKEIGKCAAVLCGEVDAIILTGGIAYSGEAVRKVKERVSFISPVISYPGGYEVMALAQAGLRALKGEKVGEYK</sequence>
<dbReference type="EC" id="2.7.2.7" evidence="9"/>
<dbReference type="EMBL" id="JBGEWD010000022">
    <property type="protein sequence ID" value="MEY8001649.1"/>
    <property type="molecule type" value="Genomic_DNA"/>
</dbReference>
<evidence type="ECO:0000256" key="10">
    <source>
        <dbReference type="RuleBase" id="RU003835"/>
    </source>
</evidence>
<dbReference type="CDD" id="cd24011">
    <property type="entry name" value="ASKHA_NBD_BK"/>
    <property type="match status" value="1"/>
</dbReference>
<evidence type="ECO:0000256" key="1">
    <source>
        <dbReference type="ARBA" id="ARBA00004496"/>
    </source>
</evidence>
<dbReference type="Proteomes" id="UP001564657">
    <property type="component" value="Unassembled WGS sequence"/>
</dbReference>
<comment type="catalytic activity">
    <reaction evidence="8 9">
        <text>butanoate + ATP = butanoyl phosphate + ADP</text>
        <dbReference type="Rhea" id="RHEA:13585"/>
        <dbReference type="ChEBI" id="CHEBI:17968"/>
        <dbReference type="ChEBI" id="CHEBI:30616"/>
        <dbReference type="ChEBI" id="CHEBI:58079"/>
        <dbReference type="ChEBI" id="CHEBI:456216"/>
        <dbReference type="EC" id="2.7.2.7"/>
    </reaction>
</comment>
<evidence type="ECO:0000256" key="7">
    <source>
        <dbReference type="ARBA" id="ARBA00022840"/>
    </source>
</evidence>
<dbReference type="NCBIfam" id="TIGR02707">
    <property type="entry name" value="butyr_kinase"/>
    <property type="match status" value="1"/>
</dbReference>
<dbReference type="NCBIfam" id="NF002834">
    <property type="entry name" value="PRK03011.1-5"/>
    <property type="match status" value="1"/>
</dbReference>
<dbReference type="PRINTS" id="PR00471">
    <property type="entry name" value="ACETATEKNASE"/>
</dbReference>
<comment type="similarity">
    <text evidence="2 9 10">Belongs to the acetokinase family.</text>
</comment>
<dbReference type="HAMAP" id="MF_00542">
    <property type="entry name" value="Butyrate_kinase"/>
    <property type="match status" value="1"/>
</dbReference>
<dbReference type="PANTHER" id="PTHR21060">
    <property type="entry name" value="ACETATE KINASE"/>
    <property type="match status" value="1"/>
</dbReference>
<evidence type="ECO:0000256" key="8">
    <source>
        <dbReference type="ARBA" id="ARBA00048596"/>
    </source>
</evidence>
<evidence type="ECO:0000256" key="5">
    <source>
        <dbReference type="ARBA" id="ARBA00022741"/>
    </source>
</evidence>